<keyword evidence="2" id="KW-0378">Hydrolase</keyword>
<dbReference type="EMBL" id="VDFR01000110">
    <property type="protein sequence ID" value="TNC40325.1"/>
    <property type="molecule type" value="Genomic_DNA"/>
</dbReference>
<dbReference type="Pfam" id="PF06737">
    <property type="entry name" value="Transglycosylas"/>
    <property type="match status" value="1"/>
</dbReference>
<reference evidence="5 6" key="1">
    <citation type="submission" date="2019-05" db="EMBL/GenBank/DDBJ databases">
        <title>Mumia sp. nov., isolated from the intestinal contents of plateau pika (Ochotona curzoniae) in the Qinghai-Tibet plateau of China.</title>
        <authorList>
            <person name="Tian Z."/>
        </authorList>
    </citation>
    <scope>NUCLEOTIDE SEQUENCE [LARGE SCALE GENOMIC DNA]</scope>
    <source>
        <strain evidence="6">527</strain>
    </source>
</reference>
<dbReference type="Gene3D" id="1.10.530.10">
    <property type="match status" value="1"/>
</dbReference>
<feature type="chain" id="PRO_5022836287" description="Resuscitation-promoting factor core lysozyme-like domain-containing protein" evidence="3">
    <location>
        <begin position="36"/>
        <end position="153"/>
    </location>
</feature>
<feature type="signal peptide" evidence="3">
    <location>
        <begin position="1"/>
        <end position="35"/>
    </location>
</feature>
<name>A0A5C4MHG4_9ACTN</name>
<dbReference type="GO" id="GO:0016787">
    <property type="term" value="F:hydrolase activity"/>
    <property type="evidence" value="ECO:0007669"/>
    <property type="project" value="UniProtKB-KW"/>
</dbReference>
<accession>A0A5C4MHG4</accession>
<protein>
    <recommendedName>
        <fullName evidence="4">Resuscitation-promoting factor core lysozyme-like domain-containing protein</fullName>
    </recommendedName>
</protein>
<dbReference type="InterPro" id="IPR010618">
    <property type="entry name" value="RPF"/>
</dbReference>
<feature type="domain" description="Resuscitation-promoting factor core lysozyme-like" evidence="4">
    <location>
        <begin position="35"/>
        <end position="111"/>
    </location>
</feature>
<dbReference type="OrthoDB" id="1404170at2"/>
<dbReference type="AlphaFoldDB" id="A0A5C4MHG4"/>
<keyword evidence="3" id="KW-0732">Signal</keyword>
<dbReference type="InterPro" id="IPR023346">
    <property type="entry name" value="Lysozyme-like_dom_sf"/>
</dbReference>
<evidence type="ECO:0000256" key="1">
    <source>
        <dbReference type="ARBA" id="ARBA00010830"/>
    </source>
</evidence>
<comment type="caution">
    <text evidence="5">The sequence shown here is derived from an EMBL/GenBank/DDBJ whole genome shotgun (WGS) entry which is preliminary data.</text>
</comment>
<evidence type="ECO:0000259" key="4">
    <source>
        <dbReference type="Pfam" id="PF06737"/>
    </source>
</evidence>
<dbReference type="CDD" id="cd13925">
    <property type="entry name" value="RPF"/>
    <property type="match status" value="1"/>
</dbReference>
<dbReference type="SUPFAM" id="SSF53955">
    <property type="entry name" value="Lysozyme-like"/>
    <property type="match status" value="1"/>
</dbReference>
<evidence type="ECO:0000256" key="2">
    <source>
        <dbReference type="ARBA" id="ARBA00022801"/>
    </source>
</evidence>
<organism evidence="5 6">
    <name type="scientific">Mumia zhuanghuii</name>
    <dbReference type="NCBI Taxonomy" id="2585211"/>
    <lineage>
        <taxon>Bacteria</taxon>
        <taxon>Bacillati</taxon>
        <taxon>Actinomycetota</taxon>
        <taxon>Actinomycetes</taxon>
        <taxon>Propionibacteriales</taxon>
        <taxon>Nocardioidaceae</taxon>
        <taxon>Mumia</taxon>
    </lineage>
</organism>
<evidence type="ECO:0000313" key="5">
    <source>
        <dbReference type="EMBL" id="TNC40325.1"/>
    </source>
</evidence>
<gene>
    <name evidence="5" type="ORF">FHE65_23180</name>
</gene>
<proteinExistence type="inferred from homology"/>
<comment type="similarity">
    <text evidence="1">Belongs to the transglycosylase family. Rpf subfamily.</text>
</comment>
<evidence type="ECO:0000313" key="6">
    <source>
        <dbReference type="Proteomes" id="UP000306740"/>
    </source>
</evidence>
<dbReference type="Proteomes" id="UP000306740">
    <property type="component" value="Unassembled WGS sequence"/>
</dbReference>
<dbReference type="RefSeq" id="WP_139106648.1">
    <property type="nucleotide sequence ID" value="NZ_VDFR01000110.1"/>
</dbReference>
<evidence type="ECO:0000256" key="3">
    <source>
        <dbReference type="SAM" id="SignalP"/>
    </source>
</evidence>
<sequence length="153" mass="17419">MYNALRVARRGVALSLALAGLVLGMLVFTSPPANAAKDKTWERLAKCESGKRWRINTGNGYHGGLQFSPSTWRAYGGKKYASYAYKAKRREQIAVAEKVLRGQGWGAWPGCSRKLGLSTKHKREKWQGFARSDRYAKKGAIGHFPRWWRKKFW</sequence>